<dbReference type="EMBL" id="OV651814">
    <property type="protein sequence ID" value="CAH1107037.1"/>
    <property type="molecule type" value="Genomic_DNA"/>
</dbReference>
<dbReference type="AlphaFoldDB" id="A0A9P0CPB5"/>
<organism evidence="1 2">
    <name type="scientific">Psylliodes chrysocephalus</name>
    <dbReference type="NCBI Taxonomy" id="3402493"/>
    <lineage>
        <taxon>Eukaryota</taxon>
        <taxon>Metazoa</taxon>
        <taxon>Ecdysozoa</taxon>
        <taxon>Arthropoda</taxon>
        <taxon>Hexapoda</taxon>
        <taxon>Insecta</taxon>
        <taxon>Pterygota</taxon>
        <taxon>Neoptera</taxon>
        <taxon>Endopterygota</taxon>
        <taxon>Coleoptera</taxon>
        <taxon>Polyphaga</taxon>
        <taxon>Cucujiformia</taxon>
        <taxon>Chrysomeloidea</taxon>
        <taxon>Chrysomelidae</taxon>
        <taxon>Galerucinae</taxon>
        <taxon>Alticini</taxon>
        <taxon>Psylliodes</taxon>
    </lineage>
</organism>
<keyword evidence="2" id="KW-1185">Reference proteome</keyword>
<evidence type="ECO:0000313" key="2">
    <source>
        <dbReference type="Proteomes" id="UP001153636"/>
    </source>
</evidence>
<dbReference type="Proteomes" id="UP001153636">
    <property type="component" value="Chromosome 2"/>
</dbReference>
<gene>
    <name evidence="1" type="ORF">PSYICH_LOCUS7690</name>
</gene>
<accession>A0A9P0CPB5</accession>
<evidence type="ECO:0000313" key="1">
    <source>
        <dbReference type="EMBL" id="CAH1107037.1"/>
    </source>
</evidence>
<proteinExistence type="predicted"/>
<protein>
    <submittedName>
        <fullName evidence="1">Uncharacterized protein</fullName>
    </submittedName>
</protein>
<sequence>MYSLYVEFCNDAQKKPVKESFYRYIFFTHYNLYFHVPKVDRCDVCEEVKLRKKENTLTTGKAEKYENHIKEKAKDRENKECPNKDINCKRVHICKRFVSSIICNLI</sequence>
<dbReference type="OrthoDB" id="6774547at2759"/>
<name>A0A9P0CPB5_9CUCU</name>
<reference evidence="1" key="1">
    <citation type="submission" date="2022-01" db="EMBL/GenBank/DDBJ databases">
        <authorList>
            <person name="King R."/>
        </authorList>
    </citation>
    <scope>NUCLEOTIDE SEQUENCE</scope>
</reference>